<dbReference type="AlphaFoldDB" id="A0A9N8E1E3"/>
<dbReference type="PRINTS" id="PR00355">
    <property type="entry name" value="ADRENODOXIN"/>
</dbReference>
<evidence type="ECO:0000256" key="1">
    <source>
        <dbReference type="ARBA" id="ARBA00010914"/>
    </source>
</evidence>
<evidence type="ECO:0000256" key="6">
    <source>
        <dbReference type="ARBA" id="ARBA00034078"/>
    </source>
</evidence>
<accession>A0A9N8E1E3</accession>
<dbReference type="PANTHER" id="PTHR23426">
    <property type="entry name" value="FERREDOXIN/ADRENODOXIN"/>
    <property type="match status" value="1"/>
</dbReference>
<proteinExistence type="inferred from homology"/>
<dbReference type="InterPro" id="IPR001041">
    <property type="entry name" value="2Fe-2S_ferredoxin-type"/>
</dbReference>
<comment type="similarity">
    <text evidence="1">Belongs to the adrenodoxin/putidaredoxin family.</text>
</comment>
<dbReference type="GO" id="GO:0005739">
    <property type="term" value="C:mitochondrion"/>
    <property type="evidence" value="ECO:0007669"/>
    <property type="project" value="TreeGrafter"/>
</dbReference>
<evidence type="ECO:0000256" key="4">
    <source>
        <dbReference type="ARBA" id="ARBA00023004"/>
    </source>
</evidence>
<evidence type="ECO:0000313" key="7">
    <source>
        <dbReference type="EMBL" id="CAB9512214.1"/>
    </source>
</evidence>
<evidence type="ECO:0000256" key="3">
    <source>
        <dbReference type="ARBA" id="ARBA00022723"/>
    </source>
</evidence>
<dbReference type="CDD" id="cd00207">
    <property type="entry name" value="fer2"/>
    <property type="match status" value="1"/>
</dbReference>
<keyword evidence="4" id="KW-0408">Iron</keyword>
<keyword evidence="2" id="KW-0001">2Fe-2S</keyword>
<evidence type="ECO:0000256" key="5">
    <source>
        <dbReference type="ARBA" id="ARBA00023014"/>
    </source>
</evidence>
<gene>
    <name evidence="7" type="ORF">SEMRO_524_G160000.1</name>
</gene>
<keyword evidence="8" id="KW-1185">Reference proteome</keyword>
<dbReference type="InterPro" id="IPR001055">
    <property type="entry name" value="Adrenodoxin-like"/>
</dbReference>
<dbReference type="EMBL" id="CAICTM010000523">
    <property type="protein sequence ID" value="CAB9512214.1"/>
    <property type="molecule type" value="Genomic_DNA"/>
</dbReference>
<dbReference type="GO" id="GO:0046872">
    <property type="term" value="F:metal ion binding"/>
    <property type="evidence" value="ECO:0007669"/>
    <property type="project" value="UniProtKB-KW"/>
</dbReference>
<evidence type="ECO:0000256" key="2">
    <source>
        <dbReference type="ARBA" id="ARBA00022714"/>
    </source>
</evidence>
<name>A0A9N8E1E3_9STRA</name>
<organism evidence="7 8">
    <name type="scientific">Seminavis robusta</name>
    <dbReference type="NCBI Taxonomy" id="568900"/>
    <lineage>
        <taxon>Eukaryota</taxon>
        <taxon>Sar</taxon>
        <taxon>Stramenopiles</taxon>
        <taxon>Ochrophyta</taxon>
        <taxon>Bacillariophyta</taxon>
        <taxon>Bacillariophyceae</taxon>
        <taxon>Bacillariophycidae</taxon>
        <taxon>Naviculales</taxon>
        <taxon>Naviculaceae</taxon>
        <taxon>Seminavis</taxon>
    </lineage>
</organism>
<protein>
    <submittedName>
        <fullName evidence="7">2Fe-2S ferredoxin</fullName>
    </submittedName>
</protein>
<sequence>MFTAAALCRTGGFLVARGRPLPVAAVYGRCRSNTTRQRWFSSTEDNRSFEEYFKALQIHPSFHDEVLGEAKKQTGSDNLTVASLSEALGGDEAVVLLAKSIQKQRRKEQKKRRSRRVDVILQIAEHQKTYSWKYGESLLDLVDKNRTDIELSLKEDMQGRVQGSCGGQMACSTCQVYLDEVTFAFLPPPTEAEQDMLGLAFEPQSTSRLGCQVKLNDELVEYAQGNKIHVFVPSEVNDQWLD</sequence>
<dbReference type="Gene3D" id="3.10.20.30">
    <property type="match status" value="1"/>
</dbReference>
<keyword evidence="5" id="KW-0411">Iron-sulfur</keyword>
<comment type="caution">
    <text evidence="7">The sequence shown here is derived from an EMBL/GenBank/DDBJ whole genome shotgun (WGS) entry which is preliminary data.</text>
</comment>
<dbReference type="PANTHER" id="PTHR23426:SF65">
    <property type="entry name" value="FERREDOXIN-2, MITOCHONDRIAL"/>
    <property type="match status" value="1"/>
</dbReference>
<comment type="cofactor">
    <cofactor evidence="6">
        <name>[2Fe-2S] cluster</name>
        <dbReference type="ChEBI" id="CHEBI:190135"/>
    </cofactor>
</comment>
<dbReference type="Proteomes" id="UP001153069">
    <property type="component" value="Unassembled WGS sequence"/>
</dbReference>
<dbReference type="GO" id="GO:0009055">
    <property type="term" value="F:electron transfer activity"/>
    <property type="evidence" value="ECO:0007669"/>
    <property type="project" value="TreeGrafter"/>
</dbReference>
<dbReference type="InterPro" id="IPR036010">
    <property type="entry name" value="2Fe-2S_ferredoxin-like_sf"/>
</dbReference>
<dbReference type="GO" id="GO:0140647">
    <property type="term" value="P:P450-containing electron transport chain"/>
    <property type="evidence" value="ECO:0007669"/>
    <property type="project" value="InterPro"/>
</dbReference>
<evidence type="ECO:0000313" key="8">
    <source>
        <dbReference type="Proteomes" id="UP001153069"/>
    </source>
</evidence>
<reference evidence="7" key="1">
    <citation type="submission" date="2020-06" db="EMBL/GenBank/DDBJ databases">
        <authorList>
            <consortium name="Plant Systems Biology data submission"/>
        </authorList>
    </citation>
    <scope>NUCLEOTIDE SEQUENCE</scope>
    <source>
        <strain evidence="7">D6</strain>
    </source>
</reference>
<dbReference type="GO" id="GO:0051537">
    <property type="term" value="F:2 iron, 2 sulfur cluster binding"/>
    <property type="evidence" value="ECO:0007669"/>
    <property type="project" value="UniProtKB-KW"/>
</dbReference>
<dbReference type="InterPro" id="IPR012675">
    <property type="entry name" value="Beta-grasp_dom_sf"/>
</dbReference>
<dbReference type="OrthoDB" id="43290at2759"/>
<dbReference type="SUPFAM" id="SSF54292">
    <property type="entry name" value="2Fe-2S ferredoxin-like"/>
    <property type="match status" value="1"/>
</dbReference>
<keyword evidence="3" id="KW-0479">Metal-binding</keyword>